<proteinExistence type="predicted"/>
<gene>
    <name evidence="1" type="ORF">FB472_1175</name>
</gene>
<sequence length="30" mass="3222">MWSTRRTVKFTATAIKAVAMAVIAVAVGDR</sequence>
<keyword evidence="2" id="KW-1185">Reference proteome</keyword>
<dbReference type="AlphaFoldDB" id="A0A8H2K6B7"/>
<protein>
    <submittedName>
        <fullName evidence="1">Uncharacterized protein</fullName>
    </submittedName>
</protein>
<organism evidence="1 2">
    <name type="scientific">Rhodoglobus vestalii</name>
    <dbReference type="NCBI Taxonomy" id="193384"/>
    <lineage>
        <taxon>Bacteria</taxon>
        <taxon>Bacillati</taxon>
        <taxon>Actinomycetota</taxon>
        <taxon>Actinomycetes</taxon>
        <taxon>Micrococcales</taxon>
        <taxon>Microbacteriaceae</taxon>
        <taxon>Rhodoglobus</taxon>
    </lineage>
</organism>
<evidence type="ECO:0000313" key="1">
    <source>
        <dbReference type="EMBL" id="TQO19608.1"/>
    </source>
</evidence>
<dbReference type="Proteomes" id="UP000316560">
    <property type="component" value="Unassembled WGS sequence"/>
</dbReference>
<evidence type="ECO:0000313" key="2">
    <source>
        <dbReference type="Proteomes" id="UP000316560"/>
    </source>
</evidence>
<accession>A0A8H2K6B7</accession>
<dbReference type="EMBL" id="VFRA01000001">
    <property type="protein sequence ID" value="TQO19608.1"/>
    <property type="molecule type" value="Genomic_DNA"/>
</dbReference>
<reference evidence="1 2" key="1">
    <citation type="submission" date="2019-06" db="EMBL/GenBank/DDBJ databases">
        <title>Sequencing the genomes of 1000 actinobacteria strains.</title>
        <authorList>
            <person name="Klenk H.-P."/>
        </authorList>
    </citation>
    <scope>NUCLEOTIDE SEQUENCE [LARGE SCALE GENOMIC DNA]</scope>
    <source>
        <strain evidence="1 2">DSM 21947</strain>
    </source>
</reference>
<comment type="caution">
    <text evidence="1">The sequence shown here is derived from an EMBL/GenBank/DDBJ whole genome shotgun (WGS) entry which is preliminary data.</text>
</comment>
<name>A0A8H2K6B7_9MICO</name>